<proteinExistence type="predicted"/>
<organism evidence="1 2">
    <name type="scientific">Candidatus Nitrosocosmicus franklandianus</name>
    <dbReference type="NCBI Taxonomy" id="1798806"/>
    <lineage>
        <taxon>Archaea</taxon>
        <taxon>Nitrososphaerota</taxon>
        <taxon>Nitrososphaeria</taxon>
        <taxon>Nitrososphaerales</taxon>
        <taxon>Nitrososphaeraceae</taxon>
        <taxon>Candidatus Nitrosocosmicus</taxon>
    </lineage>
</organism>
<protein>
    <submittedName>
        <fullName evidence="1">Uncharacterized protein</fullName>
    </submittedName>
</protein>
<reference evidence="1 2" key="1">
    <citation type="submission" date="2019-02" db="EMBL/GenBank/DDBJ databases">
        <authorList>
            <person name="Lehtovirta-Morley E L."/>
        </authorList>
    </citation>
    <scope>NUCLEOTIDE SEQUENCE [LARGE SCALE GENOMIC DNA]</scope>
    <source>
        <strain evidence="1">NFRAN1</strain>
    </source>
</reference>
<keyword evidence="2" id="KW-1185">Reference proteome</keyword>
<evidence type="ECO:0000313" key="1">
    <source>
        <dbReference type="EMBL" id="VFJ12632.1"/>
    </source>
</evidence>
<dbReference type="AlphaFoldDB" id="A0A484I9G5"/>
<name>A0A484I9G5_9ARCH</name>
<gene>
    <name evidence="1" type="ORF">NFRAN_0311</name>
</gene>
<sequence>MIFNNNSKKYHNLDISNLICDLARLLGDLIDRKLTSVLIDTYFWYYYF</sequence>
<dbReference type="EMBL" id="LR216287">
    <property type="protein sequence ID" value="VFJ12632.1"/>
    <property type="molecule type" value="Genomic_DNA"/>
</dbReference>
<dbReference type="KEGG" id="nfn:NFRAN_0311"/>
<accession>A0A484I9G5</accession>
<dbReference type="Proteomes" id="UP000294299">
    <property type="component" value="Chromosome NFRAN"/>
</dbReference>
<evidence type="ECO:0000313" key="2">
    <source>
        <dbReference type="Proteomes" id="UP000294299"/>
    </source>
</evidence>